<dbReference type="EMBL" id="OZ037946">
    <property type="protein sequence ID" value="CAL1705704.1"/>
    <property type="molecule type" value="Genomic_DNA"/>
</dbReference>
<evidence type="ECO:0000256" key="5">
    <source>
        <dbReference type="ARBA" id="ARBA00022771"/>
    </source>
</evidence>
<comment type="subunit">
    <text evidence="9">Component of the heterotrimeric canonical replication protein A complex (RPA).</text>
</comment>
<reference evidence="16" key="1">
    <citation type="submission" date="2024-04" db="EMBL/GenBank/DDBJ databases">
        <authorList>
            <person name="Shaw F."/>
            <person name="Minotto A."/>
        </authorList>
    </citation>
    <scope>NUCLEOTIDE SEQUENCE [LARGE SCALE GENOMIC DNA]</scope>
</reference>
<keyword evidence="16" id="KW-1185">Reference proteome</keyword>
<evidence type="ECO:0000259" key="11">
    <source>
        <dbReference type="Pfam" id="PF01336"/>
    </source>
</evidence>
<evidence type="ECO:0000256" key="3">
    <source>
        <dbReference type="ARBA" id="ARBA00022705"/>
    </source>
</evidence>
<organism evidence="15 16">
    <name type="scientific">Somion occarium</name>
    <dbReference type="NCBI Taxonomy" id="3059160"/>
    <lineage>
        <taxon>Eukaryota</taxon>
        <taxon>Fungi</taxon>
        <taxon>Dikarya</taxon>
        <taxon>Basidiomycota</taxon>
        <taxon>Agaricomycotina</taxon>
        <taxon>Agaricomycetes</taxon>
        <taxon>Polyporales</taxon>
        <taxon>Cerrenaceae</taxon>
        <taxon>Somion</taxon>
    </lineage>
</organism>
<evidence type="ECO:0000256" key="9">
    <source>
        <dbReference type="RuleBase" id="RU364130"/>
    </source>
</evidence>
<evidence type="ECO:0000256" key="1">
    <source>
        <dbReference type="ARBA" id="ARBA00004123"/>
    </source>
</evidence>
<dbReference type="Pfam" id="PF16900">
    <property type="entry name" value="REPA_OB_2"/>
    <property type="match status" value="1"/>
</dbReference>
<feature type="domain" description="Replication factor-A protein 1 N-terminal" evidence="12">
    <location>
        <begin position="26"/>
        <end position="110"/>
    </location>
</feature>
<dbReference type="Pfam" id="PF04057">
    <property type="entry name" value="Rep-A_N"/>
    <property type="match status" value="1"/>
</dbReference>
<dbReference type="InterPro" id="IPR013955">
    <property type="entry name" value="Rep_factor-A_C"/>
</dbReference>
<dbReference type="CDD" id="cd04474">
    <property type="entry name" value="RPA1_DBD_A"/>
    <property type="match status" value="1"/>
</dbReference>
<dbReference type="InterPro" id="IPR031657">
    <property type="entry name" value="REPA_OB_2"/>
</dbReference>
<evidence type="ECO:0000256" key="10">
    <source>
        <dbReference type="SAM" id="MobiDB-lite"/>
    </source>
</evidence>
<dbReference type="InterPro" id="IPR012340">
    <property type="entry name" value="NA-bd_OB-fold"/>
</dbReference>
<dbReference type="Pfam" id="PF01336">
    <property type="entry name" value="tRNA_anti-codon"/>
    <property type="match status" value="1"/>
</dbReference>
<feature type="domain" description="Replication protein A OB" evidence="14">
    <location>
        <begin position="302"/>
        <end position="397"/>
    </location>
</feature>
<keyword evidence="5 9" id="KW-0863">Zinc-finger</keyword>
<dbReference type="Pfam" id="PF08646">
    <property type="entry name" value="Rep_fac-A_C"/>
    <property type="match status" value="1"/>
</dbReference>
<evidence type="ECO:0000256" key="7">
    <source>
        <dbReference type="ARBA" id="ARBA00023125"/>
    </source>
</evidence>
<evidence type="ECO:0000256" key="2">
    <source>
        <dbReference type="ARBA" id="ARBA00005690"/>
    </source>
</evidence>
<keyword evidence="3 9" id="KW-0235">DNA replication</keyword>
<dbReference type="CDD" id="cd04475">
    <property type="entry name" value="RPA1_DBD_B"/>
    <property type="match status" value="1"/>
</dbReference>
<dbReference type="CDD" id="cd04476">
    <property type="entry name" value="RPA1_DBD_C"/>
    <property type="match status" value="1"/>
</dbReference>
<dbReference type="Gene3D" id="2.40.50.140">
    <property type="entry name" value="Nucleic acid-binding proteins"/>
    <property type="match status" value="4"/>
</dbReference>
<evidence type="ECO:0000259" key="12">
    <source>
        <dbReference type="Pfam" id="PF04057"/>
    </source>
</evidence>
<dbReference type="PANTHER" id="PTHR47165:SF4">
    <property type="entry name" value="OS03G0429900 PROTEIN"/>
    <property type="match status" value="1"/>
</dbReference>
<dbReference type="InterPro" id="IPR004365">
    <property type="entry name" value="NA-bd_OB_tRNA"/>
</dbReference>
<evidence type="ECO:0000256" key="8">
    <source>
        <dbReference type="ARBA" id="ARBA00023242"/>
    </source>
</evidence>
<dbReference type="SUPFAM" id="SSF50249">
    <property type="entry name" value="Nucleic acid-binding proteins"/>
    <property type="match status" value="4"/>
</dbReference>
<keyword evidence="7 9" id="KW-0238">DNA-binding</keyword>
<accession>A0ABP1DFF2</accession>
<keyword evidence="8 9" id="KW-0539">Nucleus</keyword>
<feature type="compositionally biased region" description="Low complexity" evidence="10">
    <location>
        <begin position="130"/>
        <end position="169"/>
    </location>
</feature>
<name>A0ABP1DFF2_9APHY</name>
<evidence type="ECO:0000259" key="13">
    <source>
        <dbReference type="Pfam" id="PF08646"/>
    </source>
</evidence>
<protein>
    <recommendedName>
        <fullName evidence="9">Replication protein A subunit</fullName>
    </recommendedName>
</protein>
<evidence type="ECO:0000313" key="16">
    <source>
        <dbReference type="Proteomes" id="UP001497453"/>
    </source>
</evidence>
<evidence type="ECO:0000256" key="4">
    <source>
        <dbReference type="ARBA" id="ARBA00022723"/>
    </source>
</evidence>
<keyword evidence="6 9" id="KW-0862">Zinc</keyword>
<comment type="function">
    <text evidence="9">As part of the replication protein A (RPA/RP-A), a single-stranded DNA-binding heterotrimeric complex, may play an essential role in DNA replication, recombination and repair. Binds and stabilizes single-stranded DNA intermediates, preventing complementary DNA reannealing and recruiting different proteins involved in DNA metabolism.</text>
</comment>
<dbReference type="InterPro" id="IPR004591">
    <property type="entry name" value="Rfa1"/>
</dbReference>
<feature type="domain" description="OB" evidence="11">
    <location>
        <begin position="193"/>
        <end position="272"/>
    </location>
</feature>
<dbReference type="InterPro" id="IPR007199">
    <property type="entry name" value="Rep_factor-A_N"/>
</dbReference>
<comment type="subcellular location">
    <subcellularLocation>
        <location evidence="1 9">Nucleus</location>
    </subcellularLocation>
</comment>
<feature type="region of interest" description="Disordered" evidence="10">
    <location>
        <begin position="116"/>
        <end position="175"/>
    </location>
</feature>
<comment type="similarity">
    <text evidence="2 9">Belongs to the replication factor A protein 1 family.</text>
</comment>
<dbReference type="Proteomes" id="UP001497453">
    <property type="component" value="Chromosome 3"/>
</dbReference>
<proteinExistence type="inferred from homology"/>
<dbReference type="PANTHER" id="PTHR47165">
    <property type="entry name" value="OS03G0429900 PROTEIN"/>
    <property type="match status" value="1"/>
</dbReference>
<dbReference type="NCBIfam" id="TIGR00617">
    <property type="entry name" value="rpa1"/>
    <property type="match status" value="1"/>
</dbReference>
<feature type="domain" description="Replication factor A C-terminal" evidence="13">
    <location>
        <begin position="465"/>
        <end position="603"/>
    </location>
</feature>
<evidence type="ECO:0000256" key="6">
    <source>
        <dbReference type="ARBA" id="ARBA00022833"/>
    </source>
</evidence>
<dbReference type="CDD" id="cd04477">
    <property type="entry name" value="RPA1N"/>
    <property type="match status" value="1"/>
</dbReference>
<sequence length="632" mass="70725">MSNVQLTAGICLRLVDSSENYDEVLNSKPTMQILSVKKVSSPGGLNQVDRYRIIVSDGEHFLQAMLATQLNNLVDEGHVGKYSIIRVDKFTCNLVQERRLLIVLDMQILVKNHEKIGKPDNAQPTPGDGASSAQQTPAPHSAATPAPVPSTSTISTSAPQQQHQQQQGQSNRAGLNRQNIFPIEGLSPYQNNWTIKARVTNKSDVRTWSNQRGEGKLFNVTLMDETGEIRGTAFNNAVDELYDKLEEGKVYYISKAKVQLAKKQFTTVSNEYELGFERHTEVEECRDTQSLPTIRYNFVPLSGLQDLVKDAICDVIGVVKEVGELGSINSKFGKTVTKRELTLVDKSNFSVRLTLWGKQAEQYSEMNEPVVAFKGVKVGDFGGRSLSMFSSSMMTINPDIPEAHALRGWYDAGGNQASFQAHSNSFSGAAGGALSGFNRSEMKSLQEVNDMLSNTTTDLSEKPVYFSARATIMHIKQENVAYPACPTCNKKVFEQHDGWRCEKCERSYEKPEYRYIITMAVADHTQQAWFQGFNEAGEVIFHRPANKLMEIKFEDETKFGKVMEETIGQQFNFTCRVKQETYNEATKLRYGVQKVLPLNYVEELWGSELARTPICTSVLLLLCLIECFGDVL</sequence>
<evidence type="ECO:0000259" key="14">
    <source>
        <dbReference type="Pfam" id="PF16900"/>
    </source>
</evidence>
<dbReference type="InterPro" id="IPR047192">
    <property type="entry name" value="Euk_RPA1_DBD_C"/>
</dbReference>
<evidence type="ECO:0000313" key="15">
    <source>
        <dbReference type="EMBL" id="CAL1705704.1"/>
    </source>
</evidence>
<gene>
    <name evidence="15" type="ORF">GFSPODELE1_LOCUS5541</name>
</gene>
<keyword evidence="4 9" id="KW-0479">Metal-binding</keyword>